<dbReference type="AlphaFoldDB" id="A0A6J4PME0"/>
<dbReference type="PANTHER" id="PTHR33361">
    <property type="entry name" value="GLR0591 PROTEIN"/>
    <property type="match status" value="1"/>
</dbReference>
<dbReference type="EMBL" id="CADCUO010000216">
    <property type="protein sequence ID" value="CAA9414891.1"/>
    <property type="molecule type" value="Genomic_DNA"/>
</dbReference>
<protein>
    <submittedName>
        <fullName evidence="1">Conserved protein, DUF885</fullName>
    </submittedName>
</protein>
<proteinExistence type="predicted"/>
<accession>A0A6J4PME0</accession>
<sequence>MTDQAPPTSGTVRQVRAVDAIADRYVEECTSRYPELATQLGAPGSDHRWSDYSLDGHADRMAHVRQTVADLHRATPIDEREQIAKDAMLERLGLQDELYQAHISTSRVSVIAGAAQEIRGVFDLMPVDSEDAWRNIAARLRTVGAPLGQTRDTLRSEAAEGNISALRQVLGTVEQIRSWTGEVGTDDFFAGLSARVPTEMSEAVRSDVAAAADVAREEFAAFGRWLAHDLAPLAPTLDAVGEQRYALDSREFLGAIIDLEETYLWGWEELRLIQDAQRQIARQLVGSDDIDEACAALDADPARQIHGATRFRDWMQQLADQAVSDLAGTHFDIPDEIKTIECCLAPTHDGSIYYTGPTEDFSRPGRMWWAVPEGIEDFSTWKEVTTVYHEGVPGHHLQVAQNAYRKDRLNRWQRQLCFVSGHGEGWALYAERLMNDLGYLNDPGDKMGMLDAHAFRATRVIIDIGMHLQLEIPADNPWRFRPGERWTPAAGFEFLTANCFLDEATLRFELDRYLGWPGQAPSYKVGERIWLEARDEARARKGADFDLRQFHADALDLGSLGLDPLRRALSRI</sequence>
<name>A0A6J4PME0_9ACTN</name>
<organism evidence="1">
    <name type="scientific">uncultured Propionibacteriaceae bacterium</name>
    <dbReference type="NCBI Taxonomy" id="257457"/>
    <lineage>
        <taxon>Bacteria</taxon>
        <taxon>Bacillati</taxon>
        <taxon>Actinomycetota</taxon>
        <taxon>Actinomycetes</taxon>
        <taxon>Propionibacteriales</taxon>
        <taxon>Propionibacteriaceae</taxon>
        <taxon>environmental samples</taxon>
    </lineage>
</organism>
<reference evidence="1" key="1">
    <citation type="submission" date="2020-02" db="EMBL/GenBank/DDBJ databases">
        <authorList>
            <person name="Meier V. D."/>
        </authorList>
    </citation>
    <scope>NUCLEOTIDE SEQUENCE</scope>
    <source>
        <strain evidence="1">AVDCRST_MAG75</strain>
    </source>
</reference>
<dbReference type="PANTHER" id="PTHR33361:SF2">
    <property type="entry name" value="DUF885 DOMAIN-CONTAINING PROTEIN"/>
    <property type="match status" value="1"/>
</dbReference>
<dbReference type="Pfam" id="PF05960">
    <property type="entry name" value="DUF885"/>
    <property type="match status" value="1"/>
</dbReference>
<dbReference type="InterPro" id="IPR010281">
    <property type="entry name" value="DUF885"/>
</dbReference>
<gene>
    <name evidence="1" type="ORF">AVDCRST_MAG75-3030</name>
</gene>
<evidence type="ECO:0000313" key="1">
    <source>
        <dbReference type="EMBL" id="CAA9414891.1"/>
    </source>
</evidence>